<name>A0A9P6FII5_9FUNG</name>
<feature type="non-terminal residue" evidence="1">
    <location>
        <position position="85"/>
    </location>
</feature>
<proteinExistence type="predicted"/>
<sequence>MTAFRSFINAHSALASQARRAFSTVMPGASAVRKSPAVGGVNPEMLYLQPRWHVQRESAAQSTGKVLVGMIQKRWNSAGSQPVTM</sequence>
<keyword evidence="2" id="KW-1185">Reference proteome</keyword>
<gene>
    <name evidence="1" type="ORF">BGW38_009524</name>
</gene>
<accession>A0A9P6FII5</accession>
<evidence type="ECO:0000313" key="1">
    <source>
        <dbReference type="EMBL" id="KAF9551710.1"/>
    </source>
</evidence>
<dbReference type="EMBL" id="JAABOA010007052">
    <property type="protein sequence ID" value="KAF9551710.1"/>
    <property type="molecule type" value="Genomic_DNA"/>
</dbReference>
<evidence type="ECO:0000313" key="2">
    <source>
        <dbReference type="Proteomes" id="UP000780801"/>
    </source>
</evidence>
<organism evidence="1 2">
    <name type="scientific">Lunasporangiospora selenospora</name>
    <dbReference type="NCBI Taxonomy" id="979761"/>
    <lineage>
        <taxon>Eukaryota</taxon>
        <taxon>Fungi</taxon>
        <taxon>Fungi incertae sedis</taxon>
        <taxon>Mucoromycota</taxon>
        <taxon>Mortierellomycotina</taxon>
        <taxon>Mortierellomycetes</taxon>
        <taxon>Mortierellales</taxon>
        <taxon>Mortierellaceae</taxon>
        <taxon>Lunasporangiospora</taxon>
    </lineage>
</organism>
<reference evidence="1" key="1">
    <citation type="journal article" date="2020" name="Fungal Divers.">
        <title>Resolving the Mortierellaceae phylogeny through synthesis of multi-gene phylogenetics and phylogenomics.</title>
        <authorList>
            <person name="Vandepol N."/>
            <person name="Liber J."/>
            <person name="Desiro A."/>
            <person name="Na H."/>
            <person name="Kennedy M."/>
            <person name="Barry K."/>
            <person name="Grigoriev I.V."/>
            <person name="Miller A.N."/>
            <person name="O'Donnell K."/>
            <person name="Stajich J.E."/>
            <person name="Bonito G."/>
        </authorList>
    </citation>
    <scope>NUCLEOTIDE SEQUENCE</scope>
    <source>
        <strain evidence="1">KOD1015</strain>
    </source>
</reference>
<comment type="caution">
    <text evidence="1">The sequence shown here is derived from an EMBL/GenBank/DDBJ whole genome shotgun (WGS) entry which is preliminary data.</text>
</comment>
<protein>
    <submittedName>
        <fullName evidence="1">Uncharacterized protein</fullName>
    </submittedName>
</protein>
<dbReference type="Proteomes" id="UP000780801">
    <property type="component" value="Unassembled WGS sequence"/>
</dbReference>
<dbReference type="AlphaFoldDB" id="A0A9P6FII5"/>